<evidence type="ECO:0000313" key="6">
    <source>
        <dbReference type="Proteomes" id="UP000598360"/>
    </source>
</evidence>
<dbReference type="InterPro" id="IPR043128">
    <property type="entry name" value="Rev_trsase/Diguanyl_cyclase"/>
</dbReference>
<name>A0A929BCH3_9PSEU</name>
<sequence length="535" mass="56377">MSPAQPRRLVVWCPDWPVVAAGRAVGADPLTPAAVFTANRVVACSAVARRSGVGRGMRRREAQGRCPGLLVHEHDPGREARFFEPVAAAVESLVPGVEVVRPGLIAVPARGPARYFGSEEAAGERLVDQVAAQAGVECQVGAADGLFAAILAARSGVQVEPGGSGGFLAERDVEELDRLLEPSAARDLVALLRRLGITTLGRFAGLPAGDVATRFGAAALAAHRAAGGVEERPVQRRSPSPDLAVTEQFDPPVERVDAAAFAAKAMADRLHAQLREKGIACTRLGISAHTGNGEELHRVWRCAEPLTPAGTADRVRWQLDGWLTGRSAAQRPTAGVHRLVLAPEEVVPSGSLQLDLLEATTGAADARAGRALTRVQGMLGPDGVLTAVLGGGRDPRDRIRLVPWGDERVPALQPDLPWPGRVPPPSPSVVPDEPWSVAVLDADERPVEVSPRNLLTGAPCRVVLGGGRSRAVSRWAGPWPNVERWWLGVGGGAGDARRSVRMQVVLADVPGSPAGEVALLLVAECGSWWVQGTYR</sequence>
<dbReference type="PANTHER" id="PTHR35369">
    <property type="entry name" value="BLR3025 PROTEIN-RELATED"/>
    <property type="match status" value="1"/>
</dbReference>
<dbReference type="CDD" id="cd03468">
    <property type="entry name" value="PolY_like"/>
    <property type="match status" value="1"/>
</dbReference>
<evidence type="ECO:0000256" key="3">
    <source>
        <dbReference type="ARBA" id="ARBA00025589"/>
    </source>
</evidence>
<protein>
    <submittedName>
        <fullName evidence="5">DNA polymerase Y family protein</fullName>
    </submittedName>
</protein>
<gene>
    <name evidence="5" type="ORF">IQ251_11635</name>
</gene>
<dbReference type="RefSeq" id="WP_193928527.1">
    <property type="nucleotide sequence ID" value="NZ_JADEYC010000018.1"/>
</dbReference>
<dbReference type="PANTHER" id="PTHR35369:SF2">
    <property type="entry name" value="BLR3025 PROTEIN"/>
    <property type="match status" value="1"/>
</dbReference>
<dbReference type="Gene3D" id="3.40.1170.60">
    <property type="match status" value="1"/>
</dbReference>
<dbReference type="InterPro" id="IPR001126">
    <property type="entry name" value="UmuC"/>
</dbReference>
<dbReference type="Pfam" id="PF00817">
    <property type="entry name" value="IMS"/>
    <property type="match status" value="1"/>
</dbReference>
<dbReference type="AlphaFoldDB" id="A0A929BCH3"/>
<feature type="domain" description="UmuC" evidence="4">
    <location>
        <begin position="32"/>
        <end position="154"/>
    </location>
</feature>
<dbReference type="GO" id="GO:0006281">
    <property type="term" value="P:DNA repair"/>
    <property type="evidence" value="ECO:0007669"/>
    <property type="project" value="InterPro"/>
</dbReference>
<proteinExistence type="inferred from homology"/>
<dbReference type="SUPFAM" id="SSF56672">
    <property type="entry name" value="DNA/RNA polymerases"/>
    <property type="match status" value="1"/>
</dbReference>
<comment type="similarity">
    <text evidence="1">Belongs to the DNA polymerase type-Y family.</text>
</comment>
<dbReference type="InterPro" id="IPR043502">
    <property type="entry name" value="DNA/RNA_pol_sf"/>
</dbReference>
<evidence type="ECO:0000256" key="1">
    <source>
        <dbReference type="ARBA" id="ARBA00010945"/>
    </source>
</evidence>
<dbReference type="InterPro" id="IPR050356">
    <property type="entry name" value="SulA_CellDiv_inhibitor"/>
</dbReference>
<keyword evidence="6" id="KW-1185">Reference proteome</keyword>
<reference evidence="5" key="1">
    <citation type="submission" date="2020-10" db="EMBL/GenBank/DDBJ databases">
        <title>Diversity and distribution of actinomycetes associated with coral in the coast of Hainan.</title>
        <authorList>
            <person name="Li F."/>
        </authorList>
    </citation>
    <scope>NUCLEOTIDE SEQUENCE</scope>
    <source>
        <strain evidence="5">HNM0983</strain>
    </source>
</reference>
<comment type="function">
    <text evidence="3">Poorly processive, error-prone DNA polymerase involved in untargeted mutagenesis. Copies undamaged DNA at stalled replication forks, which arise in vivo from mismatched or misaligned primer ends. These misaligned primers can be extended by PolIV. Exhibits no 3'-5' exonuclease (proofreading) activity. May be involved in translesional synthesis, in conjunction with the beta clamp from PolIII.</text>
</comment>
<dbReference type="Proteomes" id="UP000598360">
    <property type="component" value="Unassembled WGS sequence"/>
</dbReference>
<keyword evidence="2" id="KW-0227">DNA damage</keyword>
<organism evidence="5 6">
    <name type="scientific">Saccharopolyspora montiporae</name>
    <dbReference type="NCBI Taxonomy" id="2781240"/>
    <lineage>
        <taxon>Bacteria</taxon>
        <taxon>Bacillati</taxon>
        <taxon>Actinomycetota</taxon>
        <taxon>Actinomycetes</taxon>
        <taxon>Pseudonocardiales</taxon>
        <taxon>Pseudonocardiaceae</taxon>
        <taxon>Saccharopolyspora</taxon>
    </lineage>
</organism>
<accession>A0A929BCH3</accession>
<dbReference type="Gene3D" id="3.30.70.270">
    <property type="match status" value="1"/>
</dbReference>
<comment type="caution">
    <text evidence="5">The sequence shown here is derived from an EMBL/GenBank/DDBJ whole genome shotgun (WGS) entry which is preliminary data.</text>
</comment>
<evidence type="ECO:0000259" key="4">
    <source>
        <dbReference type="PROSITE" id="PS50173"/>
    </source>
</evidence>
<evidence type="ECO:0000313" key="5">
    <source>
        <dbReference type="EMBL" id="MBE9375093.1"/>
    </source>
</evidence>
<dbReference type="EMBL" id="JADEYC010000018">
    <property type="protein sequence ID" value="MBE9375093.1"/>
    <property type="molecule type" value="Genomic_DNA"/>
</dbReference>
<evidence type="ECO:0000256" key="2">
    <source>
        <dbReference type="ARBA" id="ARBA00022763"/>
    </source>
</evidence>
<dbReference type="PROSITE" id="PS50173">
    <property type="entry name" value="UMUC"/>
    <property type="match status" value="1"/>
</dbReference>